<dbReference type="GO" id="GO:0005778">
    <property type="term" value="C:peroxisomal membrane"/>
    <property type="evidence" value="ECO:0007669"/>
    <property type="project" value="UniProtKB-SubCell"/>
</dbReference>
<feature type="compositionally biased region" description="Pro residues" evidence="16">
    <location>
        <begin position="1"/>
        <end position="10"/>
    </location>
</feature>
<evidence type="ECO:0000256" key="12">
    <source>
        <dbReference type="ARBA" id="ARBA00034535"/>
    </source>
</evidence>
<dbReference type="Proteomes" id="UP000261620">
    <property type="component" value="Unplaced"/>
</dbReference>
<feature type="region of interest" description="Disordered" evidence="16">
    <location>
        <begin position="42"/>
        <end position="66"/>
    </location>
</feature>
<keyword evidence="5" id="KW-0812">Transmembrane</keyword>
<dbReference type="InterPro" id="IPR001452">
    <property type="entry name" value="SH3_domain"/>
</dbReference>
<comment type="subunit">
    <text evidence="14">Interacts (via SH3 domain) with PEX14 (via SH3-binding motif); forming the PEX13-PEX14 docking complex. Interacts with PEX19.</text>
</comment>
<dbReference type="InterPro" id="IPR007223">
    <property type="entry name" value="Peroxin-13_N"/>
</dbReference>
<keyword evidence="4" id="KW-0813">Transport</keyword>
<dbReference type="Pfam" id="PF14604">
    <property type="entry name" value="SH3_9"/>
    <property type="match status" value="1"/>
</dbReference>
<feature type="domain" description="SH3" evidence="17">
    <location>
        <begin position="253"/>
        <end position="317"/>
    </location>
</feature>
<dbReference type="PROSITE" id="PS50002">
    <property type="entry name" value="SH3"/>
    <property type="match status" value="1"/>
</dbReference>
<evidence type="ECO:0000256" key="16">
    <source>
        <dbReference type="SAM" id="MobiDB-lite"/>
    </source>
</evidence>
<keyword evidence="8" id="KW-0811">Translocation</keyword>
<evidence type="ECO:0000256" key="8">
    <source>
        <dbReference type="ARBA" id="ARBA00023010"/>
    </source>
</evidence>
<dbReference type="SUPFAM" id="SSF50044">
    <property type="entry name" value="SH3-domain"/>
    <property type="match status" value="1"/>
</dbReference>
<keyword evidence="6" id="KW-0653">Protein transport</keyword>
<keyword evidence="10" id="KW-0576">Peroxisome</keyword>
<dbReference type="CDD" id="cd11864">
    <property type="entry name" value="SH3_PEX13_eumet"/>
    <property type="match status" value="1"/>
</dbReference>
<dbReference type="FunFam" id="2.30.30.40:FF:000109">
    <property type="entry name" value="Peroxisomal biogenesis factor 13"/>
    <property type="match status" value="1"/>
</dbReference>
<evidence type="ECO:0000313" key="18">
    <source>
        <dbReference type="Ensembl" id="ENSMMOP00000010379.1"/>
    </source>
</evidence>
<evidence type="ECO:0000256" key="7">
    <source>
        <dbReference type="ARBA" id="ARBA00022989"/>
    </source>
</evidence>
<dbReference type="Pfam" id="PF04088">
    <property type="entry name" value="Peroxin-13_N"/>
    <property type="match status" value="1"/>
</dbReference>
<dbReference type="InterPro" id="IPR035463">
    <property type="entry name" value="Pex13"/>
</dbReference>
<evidence type="ECO:0000256" key="4">
    <source>
        <dbReference type="ARBA" id="ARBA00022448"/>
    </source>
</evidence>
<evidence type="ECO:0000256" key="1">
    <source>
        <dbReference type="ARBA" id="ARBA00004585"/>
    </source>
</evidence>
<dbReference type="SMART" id="SM00326">
    <property type="entry name" value="SH3"/>
    <property type="match status" value="1"/>
</dbReference>
<keyword evidence="19" id="KW-1185">Reference proteome</keyword>
<dbReference type="PRINTS" id="PR00452">
    <property type="entry name" value="SH3DOMAIN"/>
</dbReference>
<dbReference type="GO" id="GO:0016560">
    <property type="term" value="P:protein import into peroxisome matrix, docking"/>
    <property type="evidence" value="ECO:0007669"/>
    <property type="project" value="InterPro"/>
</dbReference>
<evidence type="ECO:0000256" key="11">
    <source>
        <dbReference type="ARBA" id="ARBA00029693"/>
    </source>
</evidence>
<feature type="compositionally biased region" description="Polar residues" evidence="16">
    <location>
        <begin position="370"/>
        <end position="382"/>
    </location>
</feature>
<protein>
    <recommendedName>
        <fullName evidence="12">Peroxisomal membrane protein PEX13</fullName>
    </recommendedName>
    <alternativeName>
        <fullName evidence="11">Peroxin-13</fullName>
    </alternativeName>
</protein>
<dbReference type="OMA" id="EGWFPKK"/>
<dbReference type="AlphaFoldDB" id="A0A3Q3WN83"/>
<keyword evidence="7" id="KW-1133">Transmembrane helix</keyword>
<evidence type="ECO:0000256" key="15">
    <source>
        <dbReference type="PROSITE-ProRule" id="PRU00192"/>
    </source>
</evidence>
<evidence type="ECO:0000256" key="3">
    <source>
        <dbReference type="ARBA" id="ARBA00022443"/>
    </source>
</evidence>
<evidence type="ECO:0000256" key="9">
    <source>
        <dbReference type="ARBA" id="ARBA00023136"/>
    </source>
</evidence>
<feature type="region of interest" description="Disordered" evidence="16">
    <location>
        <begin position="336"/>
        <end position="390"/>
    </location>
</feature>
<evidence type="ECO:0000259" key="17">
    <source>
        <dbReference type="PROSITE" id="PS50002"/>
    </source>
</evidence>
<comment type="similarity">
    <text evidence="2">Belongs to the peroxin-13 family.</text>
</comment>
<accession>A0A3Q3WN83</accession>
<name>A0A3Q3WN83_MOLML</name>
<evidence type="ECO:0000256" key="5">
    <source>
        <dbReference type="ARBA" id="ARBA00022692"/>
    </source>
</evidence>
<evidence type="ECO:0000256" key="2">
    <source>
        <dbReference type="ARBA" id="ARBA00006033"/>
    </source>
</evidence>
<keyword evidence="3 15" id="KW-0728">SH3 domain</keyword>
<dbReference type="InterPro" id="IPR036028">
    <property type="entry name" value="SH3-like_dom_sf"/>
</dbReference>
<evidence type="ECO:0000256" key="13">
    <source>
        <dbReference type="ARBA" id="ARBA00056165"/>
    </source>
</evidence>
<evidence type="ECO:0000313" key="19">
    <source>
        <dbReference type="Proteomes" id="UP000261620"/>
    </source>
</evidence>
<evidence type="ECO:0000256" key="10">
    <source>
        <dbReference type="ARBA" id="ARBA00023140"/>
    </source>
</evidence>
<evidence type="ECO:0000256" key="14">
    <source>
        <dbReference type="ARBA" id="ARBA00063917"/>
    </source>
</evidence>
<sequence length="390" mass="42423">FAMDSQPPPKPWERRVPGTLSAPVNYRSTNIAPYARQLPSAGPPVLGRMAPPVPPRPTQQAYRPSYSSFTSSYSPYGSSIYGGYSPYTYGGGYGLTRYNHVPHTDDISPSQFVQQAEESSRGAFQSIESIVQAFASVSMMLDATFSAVYNSFRAVLDVANHLTRLRSHLTRVLSAFALVRTLRYLYRRVQRLLGRRADSEVEDLWADSASDAVSWPIFLFFAVVLGGPYLIWKLLSSSSASGDNATNWASGEDDHVVARAEYDFAAASEEEISLRTGDMINLAPKEQQPRVRGWLLASVDGQTTGLVPANYVKVLGKRRGRKQAEMERLAQVQTGLAADPESNPAQGSASASPAASPEELLESVYAETPASCSSSVAPNTALNIPEKTDL</sequence>
<dbReference type="PANTHER" id="PTHR19332:SF1">
    <property type="entry name" value="PEROXISOMAL MEMBRANE PROTEIN PEX13"/>
    <property type="match status" value="1"/>
</dbReference>
<feature type="region of interest" description="Disordered" evidence="16">
    <location>
        <begin position="1"/>
        <end position="20"/>
    </location>
</feature>
<proteinExistence type="inferred from homology"/>
<keyword evidence="9" id="KW-0472">Membrane</keyword>
<dbReference type="PANTHER" id="PTHR19332">
    <property type="entry name" value="PEROXISOMAL MEMBRANE PROTEIN PEX13"/>
    <property type="match status" value="1"/>
</dbReference>
<reference evidence="18" key="2">
    <citation type="submission" date="2025-09" db="UniProtKB">
        <authorList>
            <consortium name="Ensembl"/>
        </authorList>
    </citation>
    <scope>IDENTIFICATION</scope>
</reference>
<comment type="function">
    <text evidence="13">Component of the PEX13-PEX14 docking complex, a translocon channel that specifically mediates the import of peroxisomal cargo proteins bound to PEX5 receptor. The PEX13-PEX14 docking complex forms a large import pore which can be opened to a diameter of about 9 nm. Mechanistically, PEX5 receptor along with cargo proteins associates with the PEX14 subunit of the PEX13-PEX14 docking complex in the cytosol, leading to the insertion of the receptor into the organelle membrane with the concomitant translocation of the cargo into the peroxisome matrix. Involved in the import of PTS1- and PTS2-type containing proteins.</text>
</comment>
<comment type="subcellular location">
    <subcellularLocation>
        <location evidence="1">Peroxisome membrane</location>
        <topology evidence="1">Multi-pass membrane protein</topology>
    </subcellularLocation>
</comment>
<reference evidence="18" key="1">
    <citation type="submission" date="2025-08" db="UniProtKB">
        <authorList>
            <consortium name="Ensembl"/>
        </authorList>
    </citation>
    <scope>IDENTIFICATION</scope>
</reference>
<dbReference type="Gene3D" id="2.30.30.40">
    <property type="entry name" value="SH3 Domains"/>
    <property type="match status" value="1"/>
</dbReference>
<organism evidence="18 19">
    <name type="scientific">Mola mola</name>
    <name type="common">Ocean sunfish</name>
    <name type="synonym">Tetraodon mola</name>
    <dbReference type="NCBI Taxonomy" id="94237"/>
    <lineage>
        <taxon>Eukaryota</taxon>
        <taxon>Metazoa</taxon>
        <taxon>Chordata</taxon>
        <taxon>Craniata</taxon>
        <taxon>Vertebrata</taxon>
        <taxon>Euteleostomi</taxon>
        <taxon>Actinopterygii</taxon>
        <taxon>Neopterygii</taxon>
        <taxon>Teleostei</taxon>
        <taxon>Neoteleostei</taxon>
        <taxon>Acanthomorphata</taxon>
        <taxon>Eupercaria</taxon>
        <taxon>Tetraodontiformes</taxon>
        <taxon>Molidae</taxon>
        <taxon>Mola</taxon>
    </lineage>
</organism>
<feature type="compositionally biased region" description="Low complexity" evidence="16">
    <location>
        <begin position="348"/>
        <end position="358"/>
    </location>
</feature>
<dbReference type="GO" id="GO:1990429">
    <property type="term" value="C:peroxisomal importomer complex"/>
    <property type="evidence" value="ECO:0007669"/>
    <property type="project" value="TreeGrafter"/>
</dbReference>
<evidence type="ECO:0000256" key="6">
    <source>
        <dbReference type="ARBA" id="ARBA00022927"/>
    </source>
</evidence>
<dbReference type="STRING" id="94237.ENSMMOP00000010379"/>
<dbReference type="Ensembl" id="ENSMMOT00000010560.1">
    <property type="protein sequence ID" value="ENSMMOP00000010379.1"/>
    <property type="gene ID" value="ENSMMOG00000008006.1"/>
</dbReference>